<dbReference type="PROSITE" id="PS51257">
    <property type="entry name" value="PROKAR_LIPOPROTEIN"/>
    <property type="match status" value="1"/>
</dbReference>
<dbReference type="RefSeq" id="WP_252441217.1">
    <property type="nucleotide sequence ID" value="NZ_JAGSOV010000044.1"/>
</dbReference>
<gene>
    <name evidence="3" type="ORF">KDL28_21155</name>
</gene>
<evidence type="ECO:0000313" key="4">
    <source>
        <dbReference type="Proteomes" id="UP001165283"/>
    </source>
</evidence>
<dbReference type="InterPro" id="IPR000914">
    <property type="entry name" value="SBP_5_dom"/>
</dbReference>
<dbReference type="InterPro" id="IPR030678">
    <property type="entry name" value="Peptide/Ni-bd"/>
</dbReference>
<evidence type="ECO:0000256" key="1">
    <source>
        <dbReference type="SAM" id="SignalP"/>
    </source>
</evidence>
<dbReference type="CDD" id="cd08501">
    <property type="entry name" value="PBP2_Lpqw"/>
    <property type="match status" value="1"/>
</dbReference>
<dbReference type="Gene3D" id="3.10.105.10">
    <property type="entry name" value="Dipeptide-binding Protein, Domain 3"/>
    <property type="match status" value="1"/>
</dbReference>
<proteinExistence type="predicted"/>
<dbReference type="EMBL" id="JAGSOV010000044">
    <property type="protein sequence ID" value="MCO1657571.1"/>
    <property type="molecule type" value="Genomic_DNA"/>
</dbReference>
<dbReference type="Gene3D" id="3.40.190.10">
    <property type="entry name" value="Periplasmic binding protein-like II"/>
    <property type="match status" value="1"/>
</dbReference>
<feature type="chain" id="PRO_5047293971" evidence="1">
    <location>
        <begin position="22"/>
        <end position="590"/>
    </location>
</feature>
<keyword evidence="1" id="KW-0732">Signal</keyword>
<sequence>MRRTRAASLVALSAAATLLLAACGGGGGNAGGEGGGGAAEQTSQGGVLADCADNPNDCNSVPADQLQQGGEITVALEKNIDNWMLIHSDGNVSPQSNAIKTWLPFTFATLPDLSVALNENVFTSAEQTSASPQTIVYEIKPEAVWNDGTPISAEDFIFTWKYQDGKTCPDCTPASTSGYDKVASVVGSNNGKTVTVTFAEPFTDWKNLWSAGAPLYPAHIAAQQGDYNTGPGLKAAETYFVGTVPTYSGGPYQVENWEPNTALTAVPNPQWYGAVKPKLDRVVYRIITDATQEPVALQNDEVQVIMPQPQVDLVAQVANIPGVSQQQSLGLSWEHIDFNADNPFLAAEPLRDALATATNVQDMIDKTVGQFNDEVEPLKSTMLLPGLEGYQDNIGDSGKGSGDVEAAKKILTDAGYTGVGTALVAPDGQAVPPMRIVYTVGNAIRQTQSEIFAAAAQQLGVTFQPTTTDSLGTSLGAGDYDAIVFAYISSPFPFSNAQQNFVSTSASNYTKTRIPELDALLNQAAASTDAADALAKLNEADKMVLDVSAMLPLYQKPTYLAIKDNIGNARDNASLDSATYNIAEWGLRQG</sequence>
<reference evidence="3" key="1">
    <citation type="submission" date="2021-04" db="EMBL/GenBank/DDBJ databases">
        <title>Pseudonocardia sp. nov., isolated from sandy soil of mangrove forest.</title>
        <authorList>
            <person name="Zan Z."/>
            <person name="Huang R."/>
            <person name="Liu W."/>
        </authorList>
    </citation>
    <scope>NUCLEOTIDE SEQUENCE</scope>
    <source>
        <strain evidence="3">S2-4</strain>
    </source>
</reference>
<dbReference type="Gene3D" id="3.90.76.10">
    <property type="entry name" value="Dipeptide-binding Protein, Domain 1"/>
    <property type="match status" value="1"/>
</dbReference>
<evidence type="ECO:0000313" key="3">
    <source>
        <dbReference type="EMBL" id="MCO1657571.1"/>
    </source>
</evidence>
<dbReference type="PANTHER" id="PTHR30290">
    <property type="entry name" value="PERIPLASMIC BINDING COMPONENT OF ABC TRANSPORTER"/>
    <property type="match status" value="1"/>
</dbReference>
<feature type="domain" description="Solute-binding protein family 5" evidence="2">
    <location>
        <begin position="121"/>
        <end position="508"/>
    </location>
</feature>
<dbReference type="PANTHER" id="PTHR30290:SF65">
    <property type="entry name" value="MONOACYL PHOSPHATIDYLINOSITOL TETRAMANNOSIDE-BINDING PROTEIN LPQW-RELATED"/>
    <property type="match status" value="1"/>
</dbReference>
<keyword evidence="4" id="KW-1185">Reference proteome</keyword>
<dbReference type="PIRSF" id="PIRSF002741">
    <property type="entry name" value="MppA"/>
    <property type="match status" value="1"/>
</dbReference>
<dbReference type="Pfam" id="PF00496">
    <property type="entry name" value="SBP_bac_5"/>
    <property type="match status" value="1"/>
</dbReference>
<comment type="caution">
    <text evidence="3">The sequence shown here is derived from an EMBL/GenBank/DDBJ whole genome shotgun (WGS) entry which is preliminary data.</text>
</comment>
<feature type="signal peptide" evidence="1">
    <location>
        <begin position="1"/>
        <end position="21"/>
    </location>
</feature>
<accession>A0ABT1A3I4</accession>
<dbReference type="Proteomes" id="UP001165283">
    <property type="component" value="Unassembled WGS sequence"/>
</dbReference>
<protein>
    <submittedName>
        <fullName evidence="3">ABC transporter family substrate-binding protein</fullName>
    </submittedName>
</protein>
<name>A0ABT1A3I4_9PSEU</name>
<organism evidence="3 4">
    <name type="scientific">Pseudonocardia humida</name>
    <dbReference type="NCBI Taxonomy" id="2800819"/>
    <lineage>
        <taxon>Bacteria</taxon>
        <taxon>Bacillati</taxon>
        <taxon>Actinomycetota</taxon>
        <taxon>Actinomycetes</taxon>
        <taxon>Pseudonocardiales</taxon>
        <taxon>Pseudonocardiaceae</taxon>
        <taxon>Pseudonocardia</taxon>
    </lineage>
</organism>
<evidence type="ECO:0000259" key="2">
    <source>
        <dbReference type="Pfam" id="PF00496"/>
    </source>
</evidence>
<dbReference type="SUPFAM" id="SSF53850">
    <property type="entry name" value="Periplasmic binding protein-like II"/>
    <property type="match status" value="1"/>
</dbReference>
<dbReference type="InterPro" id="IPR039424">
    <property type="entry name" value="SBP_5"/>
</dbReference>